<dbReference type="PANTHER" id="PTHR34645">
    <property type="entry name" value="SIMILAR TO HYPOTHETICAL PROTEIN"/>
    <property type="match status" value="1"/>
</dbReference>
<dbReference type="Proteomes" id="UP000005408">
    <property type="component" value="Unassembled WGS sequence"/>
</dbReference>
<dbReference type="AlphaFoldDB" id="A0A8W8IKN6"/>
<sequence>MADPVSLSLPALSSSGVVRYKGIPRRYEETRPVFIQGHAHRKILGIGRDLEKRVQEKYDEEKQRAIREAEQAVWAQAEQMKAAAVLKSRDESSIEMERTIKKINRQHEKALKEEALKVEMAMQKLAIEQVKQERAEAEERLKEAVRKTEVRAHQELVEAVEKARDEERKIAAAEAVKVAKYGMVNILCKS</sequence>
<name>A0A8W8IKN6_MAGGI</name>
<organism evidence="2 3">
    <name type="scientific">Magallana gigas</name>
    <name type="common">Pacific oyster</name>
    <name type="synonym">Crassostrea gigas</name>
    <dbReference type="NCBI Taxonomy" id="29159"/>
    <lineage>
        <taxon>Eukaryota</taxon>
        <taxon>Metazoa</taxon>
        <taxon>Spiralia</taxon>
        <taxon>Lophotrochozoa</taxon>
        <taxon>Mollusca</taxon>
        <taxon>Bivalvia</taxon>
        <taxon>Autobranchia</taxon>
        <taxon>Pteriomorphia</taxon>
        <taxon>Ostreida</taxon>
        <taxon>Ostreoidea</taxon>
        <taxon>Ostreidae</taxon>
        <taxon>Magallana</taxon>
    </lineage>
</organism>
<protein>
    <submittedName>
        <fullName evidence="2">Uncharacterized protein</fullName>
    </submittedName>
</protein>
<proteinExistence type="predicted"/>
<accession>A0A8W8IKN6</accession>
<dbReference type="InterPro" id="IPR038927">
    <property type="entry name" value="C6orf163"/>
</dbReference>
<dbReference type="EnsemblMetazoa" id="G14751.2">
    <property type="protein sequence ID" value="G14751.2:cds"/>
    <property type="gene ID" value="G14751"/>
</dbReference>
<evidence type="ECO:0000313" key="2">
    <source>
        <dbReference type="EnsemblMetazoa" id="G14751.2:cds"/>
    </source>
</evidence>
<feature type="coiled-coil region" evidence="1">
    <location>
        <begin position="93"/>
        <end position="176"/>
    </location>
</feature>
<dbReference type="PANTHER" id="PTHR34645:SF1">
    <property type="entry name" value="GENE 136-RELATED"/>
    <property type="match status" value="1"/>
</dbReference>
<reference evidence="2" key="1">
    <citation type="submission" date="2022-08" db="UniProtKB">
        <authorList>
            <consortium name="EnsemblMetazoa"/>
        </authorList>
    </citation>
    <scope>IDENTIFICATION</scope>
    <source>
        <strain evidence="2">05x7-T-G4-1.051#20</strain>
    </source>
</reference>
<evidence type="ECO:0000313" key="3">
    <source>
        <dbReference type="Proteomes" id="UP000005408"/>
    </source>
</evidence>
<keyword evidence="3" id="KW-1185">Reference proteome</keyword>
<keyword evidence="1" id="KW-0175">Coiled coil</keyword>
<evidence type="ECO:0000256" key="1">
    <source>
        <dbReference type="SAM" id="Coils"/>
    </source>
</evidence>